<accession>A0ABV9M6D3</accession>
<keyword evidence="6" id="KW-0564">Palmitate</keyword>
<evidence type="ECO:0000256" key="6">
    <source>
        <dbReference type="ARBA" id="ARBA00023139"/>
    </source>
</evidence>
<dbReference type="PANTHER" id="PTHR43649">
    <property type="entry name" value="ARABINOSE-BINDING PROTEIN-RELATED"/>
    <property type="match status" value="1"/>
</dbReference>
<comment type="caution">
    <text evidence="9">The sequence shown here is derived from an EMBL/GenBank/DDBJ whole genome shotgun (WGS) entry which is preliminary data.</text>
</comment>
<keyword evidence="5" id="KW-0472">Membrane</keyword>
<organism evidence="9 10">
    <name type="scientific">Enterococcus eurekensis</name>
    <dbReference type="NCBI Taxonomy" id="1159753"/>
    <lineage>
        <taxon>Bacteria</taxon>
        <taxon>Bacillati</taxon>
        <taxon>Bacillota</taxon>
        <taxon>Bacilli</taxon>
        <taxon>Lactobacillales</taxon>
        <taxon>Enterococcaceae</taxon>
        <taxon>Enterococcus</taxon>
    </lineage>
</organism>
<dbReference type="PROSITE" id="PS01037">
    <property type="entry name" value="SBP_BACTERIAL_1"/>
    <property type="match status" value="1"/>
</dbReference>
<feature type="chain" id="PRO_5046202740" evidence="8">
    <location>
        <begin position="23"/>
        <end position="416"/>
    </location>
</feature>
<name>A0ABV9M6D3_9ENTE</name>
<dbReference type="SUPFAM" id="SSF53850">
    <property type="entry name" value="Periplasmic binding protein-like II"/>
    <property type="match status" value="1"/>
</dbReference>
<dbReference type="InterPro" id="IPR006059">
    <property type="entry name" value="SBP"/>
</dbReference>
<keyword evidence="7" id="KW-0449">Lipoprotein</keyword>
<keyword evidence="3" id="KW-1003">Cell membrane</keyword>
<dbReference type="InterPro" id="IPR050490">
    <property type="entry name" value="Bact_solute-bd_prot1"/>
</dbReference>
<sequence>MKKWMKWTVATLSIGFTVGALGACGKENAKNDGKTTIEFFSQKKEMKDTLEEIISDFEKENPDIKVKLTNVPDAGTVLKTRIASGDIPDVINSYPQNADFQEWAKAGVFEELTGKEYLTNLKEGSAETYAIEDKIYSVPLTSNAWGFFYNKDAFKELGLDIPKTWDEFETLVKDIQDKDRVPFAASINTADSWTLNGYHQLAWATVNGGFDGAEDALVRSKKGAIKVSNQDFKEVVNELSLLSGTAQKNANGATYDDAVATFAKGDALIFPNGTWALPAVKNQKPEFEIGMFAYPGLKENEELTVGAADLAVSINAKSKQKEASEKFVAYLTTKDAMQKYYDVDGSPTSVMAVETENKFPETQGVSQYVFTDKQIVWLQKEWTSEESFWHATVDYINSGDEEQLANNLNSFFDTMK</sequence>
<dbReference type="Proteomes" id="UP001596026">
    <property type="component" value="Unassembled WGS sequence"/>
</dbReference>
<dbReference type="Gene3D" id="3.40.190.10">
    <property type="entry name" value="Periplasmic binding protein-like II"/>
    <property type="match status" value="2"/>
</dbReference>
<reference evidence="10" key="1">
    <citation type="journal article" date="2019" name="Int. J. Syst. Evol. Microbiol.">
        <title>The Global Catalogue of Microorganisms (GCM) 10K type strain sequencing project: providing services to taxonomists for standard genome sequencing and annotation.</title>
        <authorList>
            <consortium name="The Broad Institute Genomics Platform"/>
            <consortium name="The Broad Institute Genome Sequencing Center for Infectious Disease"/>
            <person name="Wu L."/>
            <person name="Ma J."/>
        </authorList>
    </citation>
    <scope>NUCLEOTIDE SEQUENCE [LARGE SCALE GENOMIC DNA]</scope>
    <source>
        <strain evidence="10">CGMCC 1.19061</strain>
    </source>
</reference>
<dbReference type="Pfam" id="PF01547">
    <property type="entry name" value="SBP_bac_1"/>
    <property type="match status" value="1"/>
</dbReference>
<evidence type="ECO:0000256" key="1">
    <source>
        <dbReference type="ARBA" id="ARBA00008520"/>
    </source>
</evidence>
<feature type="signal peptide" evidence="8">
    <location>
        <begin position="1"/>
        <end position="22"/>
    </location>
</feature>
<dbReference type="PROSITE" id="PS51257">
    <property type="entry name" value="PROKAR_LIPOPROTEIN"/>
    <property type="match status" value="1"/>
</dbReference>
<dbReference type="PANTHER" id="PTHR43649:SF33">
    <property type="entry name" value="POLYGALACTURONAN_RHAMNOGALACTURONAN-BINDING PROTEIN YTCQ"/>
    <property type="match status" value="1"/>
</dbReference>
<dbReference type="EMBL" id="JBHSGT010000066">
    <property type="protein sequence ID" value="MFC4711130.1"/>
    <property type="molecule type" value="Genomic_DNA"/>
</dbReference>
<evidence type="ECO:0000313" key="9">
    <source>
        <dbReference type="EMBL" id="MFC4711130.1"/>
    </source>
</evidence>
<gene>
    <name evidence="9" type="ORF">ACFO3L_11025</name>
</gene>
<evidence type="ECO:0000256" key="5">
    <source>
        <dbReference type="ARBA" id="ARBA00023136"/>
    </source>
</evidence>
<proteinExistence type="inferred from homology"/>
<keyword evidence="10" id="KW-1185">Reference proteome</keyword>
<evidence type="ECO:0000256" key="8">
    <source>
        <dbReference type="SAM" id="SignalP"/>
    </source>
</evidence>
<dbReference type="RefSeq" id="WP_379967438.1">
    <property type="nucleotide sequence ID" value="NZ_JBHSGT010000066.1"/>
</dbReference>
<evidence type="ECO:0000256" key="2">
    <source>
        <dbReference type="ARBA" id="ARBA00022448"/>
    </source>
</evidence>
<keyword evidence="4 8" id="KW-0732">Signal</keyword>
<keyword evidence="2" id="KW-0813">Transport</keyword>
<comment type="similarity">
    <text evidence="1">Belongs to the bacterial solute-binding protein 1 family.</text>
</comment>
<dbReference type="InterPro" id="IPR006061">
    <property type="entry name" value="SBP_1_CS"/>
</dbReference>
<evidence type="ECO:0000313" key="10">
    <source>
        <dbReference type="Proteomes" id="UP001596026"/>
    </source>
</evidence>
<protein>
    <submittedName>
        <fullName evidence="9">Extracellular solute-binding protein</fullName>
    </submittedName>
</protein>
<evidence type="ECO:0000256" key="4">
    <source>
        <dbReference type="ARBA" id="ARBA00022729"/>
    </source>
</evidence>
<evidence type="ECO:0000256" key="3">
    <source>
        <dbReference type="ARBA" id="ARBA00022475"/>
    </source>
</evidence>
<evidence type="ECO:0000256" key="7">
    <source>
        <dbReference type="ARBA" id="ARBA00023288"/>
    </source>
</evidence>